<dbReference type="SUPFAM" id="SSF103657">
    <property type="entry name" value="BAR/IMD domain-like"/>
    <property type="match status" value="1"/>
</dbReference>
<feature type="compositionally biased region" description="Basic and acidic residues" evidence="3">
    <location>
        <begin position="395"/>
        <end position="413"/>
    </location>
</feature>
<dbReference type="InterPro" id="IPR036028">
    <property type="entry name" value="SH3-like_dom_sf"/>
</dbReference>
<evidence type="ECO:0000256" key="1">
    <source>
        <dbReference type="ARBA" id="ARBA00022443"/>
    </source>
</evidence>
<feature type="domain" description="SH3" evidence="4">
    <location>
        <begin position="577"/>
        <end position="637"/>
    </location>
</feature>
<feature type="compositionally biased region" description="Basic residues" evidence="3">
    <location>
        <begin position="561"/>
        <end position="575"/>
    </location>
</feature>
<evidence type="ECO:0000313" key="7">
    <source>
        <dbReference type="Proteomes" id="UP001447188"/>
    </source>
</evidence>
<dbReference type="SMART" id="SM00326">
    <property type="entry name" value="SH3"/>
    <property type="match status" value="1"/>
</dbReference>
<feature type="region of interest" description="Disordered" evidence="3">
    <location>
        <begin position="287"/>
        <end position="417"/>
    </location>
</feature>
<feature type="compositionally biased region" description="Low complexity" evidence="3">
    <location>
        <begin position="355"/>
        <end position="364"/>
    </location>
</feature>
<evidence type="ECO:0000259" key="5">
    <source>
        <dbReference type="PROSITE" id="PS51021"/>
    </source>
</evidence>
<feature type="region of interest" description="Disordered" evidence="3">
    <location>
        <begin position="446"/>
        <end position="488"/>
    </location>
</feature>
<dbReference type="PROSITE" id="PS50002">
    <property type="entry name" value="SH3"/>
    <property type="match status" value="1"/>
</dbReference>
<evidence type="ECO:0000256" key="2">
    <source>
        <dbReference type="PROSITE-ProRule" id="PRU00192"/>
    </source>
</evidence>
<evidence type="ECO:0000259" key="4">
    <source>
        <dbReference type="PROSITE" id="PS50002"/>
    </source>
</evidence>
<comment type="caution">
    <text evidence="6">The sequence shown here is derived from an EMBL/GenBank/DDBJ whole genome shotgun (WGS) entry which is preliminary data.</text>
</comment>
<dbReference type="InterPro" id="IPR004148">
    <property type="entry name" value="BAR_dom"/>
</dbReference>
<dbReference type="EMBL" id="JBBBZM010000035">
    <property type="protein sequence ID" value="KAL0637373.1"/>
    <property type="molecule type" value="Genomic_DNA"/>
</dbReference>
<dbReference type="CDD" id="cd07599">
    <property type="entry name" value="BAR_Rvs167p"/>
    <property type="match status" value="1"/>
</dbReference>
<dbReference type="Pfam" id="PF03114">
    <property type="entry name" value="BAR"/>
    <property type="match status" value="1"/>
</dbReference>
<evidence type="ECO:0008006" key="8">
    <source>
        <dbReference type="Google" id="ProtNLM"/>
    </source>
</evidence>
<dbReference type="Pfam" id="PF14604">
    <property type="entry name" value="SH3_9"/>
    <property type="match status" value="1"/>
</dbReference>
<feature type="region of interest" description="Disordered" evidence="3">
    <location>
        <begin position="557"/>
        <end position="578"/>
    </location>
</feature>
<reference evidence="6 7" key="1">
    <citation type="submission" date="2024-02" db="EMBL/GenBank/DDBJ databases">
        <title>Discinaceae phylogenomics.</title>
        <authorList>
            <person name="Dirks A.C."/>
            <person name="James T.Y."/>
        </authorList>
    </citation>
    <scope>NUCLEOTIDE SEQUENCE [LARGE SCALE GENOMIC DNA]</scope>
    <source>
        <strain evidence="6 7">ACD0624</strain>
    </source>
</reference>
<evidence type="ECO:0000256" key="3">
    <source>
        <dbReference type="SAM" id="MobiDB-lite"/>
    </source>
</evidence>
<feature type="compositionally biased region" description="Basic and acidic residues" evidence="3">
    <location>
        <begin position="371"/>
        <end position="381"/>
    </location>
</feature>
<gene>
    <name evidence="6" type="ORF">Q9L58_003576</name>
</gene>
<feature type="region of interest" description="Disordered" evidence="3">
    <location>
        <begin position="506"/>
        <end position="530"/>
    </location>
</feature>
<sequence length="637" mass="69770">MTTTIHRQIGRMGKRSADDASVAMLLKEVDDADTLLTKLMEHTKNWRDAWSDILINQVNLADSFHELYKVIPMPGDSEITPTETPISILRRVAKLHAAQNDLKADMIEEVEKVDRMLVERLGEVKTALKPIKKAIERREHKKLDYERFNKQVENSRAKKNKSDRDYSVLSKSEMDLERSKNAYEDADSHLKSWVPDLLSKIFEFLPSVVEFLVQTQYTLLQNTYSAIYEYAQNHDFNDPEGEIIVSEWEDIFLPVQQQLESEITFVARGRAVTLPMNVIVQDKSFIPRIGRGNKPPPPPPPAHPPGARSPSGGRSPNGGRSPSGGRSPVSERTPRIGSKFSRDRDEPPAAPPSRPSIRSRTSASNLSVLSHEGRARTRDESPPPPLPGPRPGANDPRRGMSSDGNRPPEDYRSIVKSRSYGSATPLAGIAQKHGLQGVAETHAAGYLAPGQRGDSARRRSSGGSELDDRLAAVRGKSAGGGGGGELDDRLMAIRKNQANIERTLTHTAGASSSFGSGGAPRSPVSRNTTGASTASYRSAVSTASAVSVGANGSNILAGIAGKKKPPPPPPKKKMGEKKERWVRALFTFEGQDGGDLSFREGERILVVKMTESTDDWWEGELNGRKGQFPANYTEIVV</sequence>
<feature type="domain" description="BAR" evidence="5">
    <location>
        <begin position="7"/>
        <end position="240"/>
    </location>
</feature>
<protein>
    <recommendedName>
        <fullName evidence="8">SH3 domain-containing protein</fullName>
    </recommendedName>
</protein>
<proteinExistence type="predicted"/>
<dbReference type="InterPro" id="IPR001452">
    <property type="entry name" value="SH3_domain"/>
</dbReference>
<dbReference type="PANTHER" id="PTHR47174:SF2">
    <property type="entry name" value="SH3 DOMAIN SIGNALLING PROTEIN (AFU_ORTHOLOGUE AFUA_5G07670)"/>
    <property type="match status" value="1"/>
</dbReference>
<dbReference type="PROSITE" id="PS51021">
    <property type="entry name" value="BAR"/>
    <property type="match status" value="1"/>
</dbReference>
<feature type="compositionally biased region" description="Low complexity" evidence="3">
    <location>
        <begin position="305"/>
        <end position="328"/>
    </location>
</feature>
<dbReference type="Gene3D" id="2.30.30.40">
    <property type="entry name" value="SH3 Domains"/>
    <property type="match status" value="1"/>
</dbReference>
<dbReference type="Proteomes" id="UP001447188">
    <property type="component" value="Unassembled WGS sequence"/>
</dbReference>
<keyword evidence="1 2" id="KW-0728">SH3 domain</keyword>
<name>A0ABR3GNG1_9PEZI</name>
<dbReference type="Gene3D" id="1.20.1270.60">
    <property type="entry name" value="Arfaptin homology (AH) domain/BAR domain"/>
    <property type="match status" value="1"/>
</dbReference>
<organism evidence="6 7">
    <name type="scientific">Discina gigas</name>
    <dbReference type="NCBI Taxonomy" id="1032678"/>
    <lineage>
        <taxon>Eukaryota</taxon>
        <taxon>Fungi</taxon>
        <taxon>Dikarya</taxon>
        <taxon>Ascomycota</taxon>
        <taxon>Pezizomycotina</taxon>
        <taxon>Pezizomycetes</taxon>
        <taxon>Pezizales</taxon>
        <taxon>Discinaceae</taxon>
        <taxon>Discina</taxon>
    </lineage>
</organism>
<accession>A0ABR3GNG1</accession>
<dbReference type="SUPFAM" id="SSF50044">
    <property type="entry name" value="SH3-domain"/>
    <property type="match status" value="1"/>
</dbReference>
<dbReference type="InterPro" id="IPR027267">
    <property type="entry name" value="AH/BAR_dom_sf"/>
</dbReference>
<dbReference type="PRINTS" id="PR00452">
    <property type="entry name" value="SH3DOMAIN"/>
</dbReference>
<feature type="compositionally biased region" description="Pro residues" evidence="3">
    <location>
        <begin position="294"/>
        <end position="304"/>
    </location>
</feature>
<dbReference type="PANTHER" id="PTHR47174">
    <property type="entry name" value="BRIDGING INTEGRATOR 3"/>
    <property type="match status" value="1"/>
</dbReference>
<dbReference type="InterPro" id="IPR046982">
    <property type="entry name" value="BIN3/RVS161-like"/>
</dbReference>
<evidence type="ECO:0000313" key="6">
    <source>
        <dbReference type="EMBL" id="KAL0637373.1"/>
    </source>
</evidence>
<keyword evidence="7" id="KW-1185">Reference proteome</keyword>